<evidence type="ECO:0000313" key="2">
    <source>
        <dbReference type="WBParaSite" id="nRc.2.0.1.t13708-RA"/>
    </source>
</evidence>
<accession>A0A915IIM4</accession>
<sequence length="133" mass="14706">MAKDSAERTRYDGPKKQVHKTVTNVRFDNHSGSSLPNYSLNDLGTYASTIDLSYKTPFGVLNIKTSSNETSFNTTGDRPLVKRNKLSVNAAFILRSKIEAGNAFWTSTVRWGCLYAFSTTSSKVEINGEADDI</sequence>
<name>A0A915IIM4_ROMCU</name>
<reference evidence="2" key="1">
    <citation type="submission" date="2022-11" db="UniProtKB">
        <authorList>
            <consortium name="WormBaseParasite"/>
        </authorList>
    </citation>
    <scope>IDENTIFICATION</scope>
</reference>
<dbReference type="Proteomes" id="UP000887565">
    <property type="component" value="Unplaced"/>
</dbReference>
<proteinExistence type="predicted"/>
<dbReference type="AlphaFoldDB" id="A0A915IIM4"/>
<organism evidence="1 2">
    <name type="scientific">Romanomermis culicivorax</name>
    <name type="common">Nematode worm</name>
    <dbReference type="NCBI Taxonomy" id="13658"/>
    <lineage>
        <taxon>Eukaryota</taxon>
        <taxon>Metazoa</taxon>
        <taxon>Ecdysozoa</taxon>
        <taxon>Nematoda</taxon>
        <taxon>Enoplea</taxon>
        <taxon>Dorylaimia</taxon>
        <taxon>Mermithida</taxon>
        <taxon>Mermithoidea</taxon>
        <taxon>Mermithidae</taxon>
        <taxon>Romanomermis</taxon>
    </lineage>
</organism>
<keyword evidence="1" id="KW-1185">Reference proteome</keyword>
<protein>
    <submittedName>
        <fullName evidence="2">Uncharacterized protein</fullName>
    </submittedName>
</protein>
<evidence type="ECO:0000313" key="1">
    <source>
        <dbReference type="Proteomes" id="UP000887565"/>
    </source>
</evidence>
<dbReference type="WBParaSite" id="nRc.2.0.1.t13708-RA">
    <property type="protein sequence ID" value="nRc.2.0.1.t13708-RA"/>
    <property type="gene ID" value="nRc.2.0.1.g13708"/>
</dbReference>